<protein>
    <submittedName>
        <fullName evidence="2">Uncharacterized protein</fullName>
    </submittedName>
</protein>
<comment type="caution">
    <text evidence="2">The sequence shown here is derived from an EMBL/GenBank/DDBJ whole genome shotgun (WGS) entry which is preliminary data.</text>
</comment>
<dbReference type="AlphaFoldDB" id="A0A2V4BAL6"/>
<gene>
    <name evidence="2" type="ORF">BAY60_08745</name>
</gene>
<keyword evidence="1" id="KW-0812">Transmembrane</keyword>
<keyword evidence="3" id="KW-1185">Reference proteome</keyword>
<dbReference type="EMBL" id="MASW01000001">
    <property type="protein sequence ID" value="PXY32347.1"/>
    <property type="molecule type" value="Genomic_DNA"/>
</dbReference>
<reference evidence="2 3" key="1">
    <citation type="submission" date="2016-07" db="EMBL/GenBank/DDBJ databases">
        <title>Draft genome sequence of Prauserella muralis DSM 45305, isolated from a mould-covered wall in an indoor environment.</title>
        <authorList>
            <person name="Ruckert C."/>
            <person name="Albersmeier A."/>
            <person name="Jiang C.-L."/>
            <person name="Jiang Y."/>
            <person name="Kalinowski J."/>
            <person name="Schneider O."/>
            <person name="Winkler A."/>
            <person name="Zotchev S.B."/>
        </authorList>
    </citation>
    <scope>NUCLEOTIDE SEQUENCE [LARGE SCALE GENOMIC DNA]</scope>
    <source>
        <strain evidence="2 3">DSM 45305</strain>
    </source>
</reference>
<evidence type="ECO:0000313" key="2">
    <source>
        <dbReference type="EMBL" id="PXY32347.1"/>
    </source>
</evidence>
<feature type="transmembrane region" description="Helical" evidence="1">
    <location>
        <begin position="129"/>
        <end position="148"/>
    </location>
</feature>
<feature type="transmembrane region" description="Helical" evidence="1">
    <location>
        <begin position="17"/>
        <end position="39"/>
    </location>
</feature>
<dbReference type="RefSeq" id="WP_112280380.1">
    <property type="nucleotide sequence ID" value="NZ_MASW01000001.1"/>
</dbReference>
<sequence>MPLPAEWPDGHKTRYTIALAVNAVLFVLAPLAIALVLLSRDNARAAFYSVAAAVLGSLICWVGYETRLRRRTRTDPIVLHESGDGSRSLEVPYSSRLFLGYAALTGAFAAVFTVAAFHAAASPDHTNGAIVWAAVAVLFASLPALMLTGRFALGRIRLSPEGLYQRGWTFESFIPWSGINGVFPRHTDSPIVVVVGDENAPWQRRQITRLWRQDRLPKVRSGQREVPMIVIPGKFLSVDPVLLYHLLGYYLENPGARAELGTEAGLRRARAAAFAG</sequence>
<name>A0A2V4BAL6_9PSEU</name>
<accession>A0A2V4BAL6</accession>
<proteinExistence type="predicted"/>
<evidence type="ECO:0000256" key="1">
    <source>
        <dbReference type="SAM" id="Phobius"/>
    </source>
</evidence>
<keyword evidence="1" id="KW-1133">Transmembrane helix</keyword>
<keyword evidence="1" id="KW-0472">Membrane</keyword>
<dbReference type="OrthoDB" id="3627672at2"/>
<evidence type="ECO:0000313" key="3">
    <source>
        <dbReference type="Proteomes" id="UP000249915"/>
    </source>
</evidence>
<feature type="transmembrane region" description="Helical" evidence="1">
    <location>
        <begin position="45"/>
        <end position="64"/>
    </location>
</feature>
<feature type="transmembrane region" description="Helical" evidence="1">
    <location>
        <begin position="97"/>
        <end position="117"/>
    </location>
</feature>
<organism evidence="2 3">
    <name type="scientific">Prauserella muralis</name>
    <dbReference type="NCBI Taxonomy" id="588067"/>
    <lineage>
        <taxon>Bacteria</taxon>
        <taxon>Bacillati</taxon>
        <taxon>Actinomycetota</taxon>
        <taxon>Actinomycetes</taxon>
        <taxon>Pseudonocardiales</taxon>
        <taxon>Pseudonocardiaceae</taxon>
        <taxon>Prauserella</taxon>
    </lineage>
</organism>
<dbReference type="Proteomes" id="UP000249915">
    <property type="component" value="Unassembled WGS sequence"/>
</dbReference>